<dbReference type="InterPro" id="IPR050270">
    <property type="entry name" value="DegV_domain_contain"/>
</dbReference>
<dbReference type="RefSeq" id="WP_073028959.1">
    <property type="nucleotide sequence ID" value="NZ_FQXJ01000005.1"/>
</dbReference>
<protein>
    <submittedName>
        <fullName evidence="2">EDD domain protein, DegV family</fullName>
    </submittedName>
</protein>
<keyword evidence="1" id="KW-0446">Lipid-binding</keyword>
<dbReference type="Proteomes" id="UP000183954">
    <property type="component" value="Unassembled WGS sequence"/>
</dbReference>
<dbReference type="PANTHER" id="PTHR33434:SF8">
    <property type="entry name" value="DEGV DOMAIN-CONTAINING PROTEIN SPR1019"/>
    <property type="match status" value="1"/>
</dbReference>
<reference evidence="3" key="1">
    <citation type="submission" date="2016-11" db="EMBL/GenBank/DDBJ databases">
        <authorList>
            <person name="Varghese N."/>
            <person name="Submissions S."/>
        </authorList>
    </citation>
    <scope>NUCLEOTIDE SEQUENCE [LARGE SCALE GENOMIC DNA]</scope>
    <source>
        <strain evidence="3">DSM 15449</strain>
    </source>
</reference>
<dbReference type="SUPFAM" id="SSF82549">
    <property type="entry name" value="DAK1/DegV-like"/>
    <property type="match status" value="1"/>
</dbReference>
<dbReference type="STRING" id="1121420.SAMN02746098_01450"/>
<dbReference type="NCBIfam" id="TIGR00762">
    <property type="entry name" value="DegV"/>
    <property type="match status" value="1"/>
</dbReference>
<dbReference type="Gene3D" id="3.30.1180.10">
    <property type="match status" value="1"/>
</dbReference>
<evidence type="ECO:0000256" key="1">
    <source>
        <dbReference type="ARBA" id="ARBA00023121"/>
    </source>
</evidence>
<dbReference type="AlphaFoldDB" id="A0A1M5W431"/>
<dbReference type="PROSITE" id="PS51482">
    <property type="entry name" value="DEGV"/>
    <property type="match status" value="1"/>
</dbReference>
<dbReference type="GO" id="GO:0008289">
    <property type="term" value="F:lipid binding"/>
    <property type="evidence" value="ECO:0007669"/>
    <property type="project" value="UniProtKB-KW"/>
</dbReference>
<name>A0A1M5W431_9FIRM</name>
<dbReference type="Gene3D" id="3.40.50.10170">
    <property type="match status" value="1"/>
</dbReference>
<proteinExistence type="predicted"/>
<evidence type="ECO:0000313" key="3">
    <source>
        <dbReference type="Proteomes" id="UP000183954"/>
    </source>
</evidence>
<dbReference type="EMBL" id="FQXJ01000005">
    <property type="protein sequence ID" value="SHH82339.1"/>
    <property type="molecule type" value="Genomic_DNA"/>
</dbReference>
<dbReference type="Pfam" id="PF02645">
    <property type="entry name" value="DegV"/>
    <property type="match status" value="1"/>
</dbReference>
<evidence type="ECO:0000313" key="2">
    <source>
        <dbReference type="EMBL" id="SHH82339.1"/>
    </source>
</evidence>
<gene>
    <name evidence="2" type="ORF">SAMN02746098_01450</name>
</gene>
<sequence>MSFKVLVDSAADIPLDKANDAGIITVPMPVNIDGKTFLEGVDLQTKDFYAKFETFKELPKTSQPNPNTLLEAYEKILSEGHDVAAIHLSSGLSSTVATARMMREMTSAPERIHVIDSLGASFGYGLLALFTQNILKSGASWEEAENTILEYRKHIRYVFTLDTLEYLVKGGRVSKPAGFIGGLLDVKPVLHITPEGKIEPFAKVRTRRAAIRKLVDVMEQEIVNSEEQVIGISHSACFDEAQILIEEIHQRIKVKDIWISEIGCVVGSHTGPGTLALFYSCLK</sequence>
<dbReference type="InterPro" id="IPR003797">
    <property type="entry name" value="DegV"/>
</dbReference>
<organism evidence="2 3">
    <name type="scientific">Desulfosporosinus lacus DSM 15449</name>
    <dbReference type="NCBI Taxonomy" id="1121420"/>
    <lineage>
        <taxon>Bacteria</taxon>
        <taxon>Bacillati</taxon>
        <taxon>Bacillota</taxon>
        <taxon>Clostridia</taxon>
        <taxon>Eubacteriales</taxon>
        <taxon>Desulfitobacteriaceae</taxon>
        <taxon>Desulfosporosinus</taxon>
    </lineage>
</organism>
<dbReference type="PANTHER" id="PTHR33434">
    <property type="entry name" value="DEGV DOMAIN-CONTAINING PROTEIN DR_1986-RELATED"/>
    <property type="match status" value="1"/>
</dbReference>
<dbReference type="InterPro" id="IPR043168">
    <property type="entry name" value="DegV_C"/>
</dbReference>
<accession>A0A1M5W431</accession>
<dbReference type="OrthoDB" id="9780216at2"/>
<keyword evidence="3" id="KW-1185">Reference proteome</keyword>